<comment type="caution">
    <text evidence="1">The sequence shown here is derived from an EMBL/GenBank/DDBJ whole genome shotgun (WGS) entry which is preliminary data.</text>
</comment>
<name>A0ABW7F992_9BURK</name>
<protein>
    <submittedName>
        <fullName evidence="1">DUF1579 domain-containing protein</fullName>
    </submittedName>
</protein>
<organism evidence="1 2">
    <name type="scientific">Pelomonas parva</name>
    <dbReference type="NCBI Taxonomy" id="3299032"/>
    <lineage>
        <taxon>Bacteria</taxon>
        <taxon>Pseudomonadati</taxon>
        <taxon>Pseudomonadota</taxon>
        <taxon>Betaproteobacteria</taxon>
        <taxon>Burkholderiales</taxon>
        <taxon>Sphaerotilaceae</taxon>
        <taxon>Roseateles</taxon>
    </lineage>
</organism>
<reference evidence="1 2" key="1">
    <citation type="submission" date="2024-08" db="EMBL/GenBank/DDBJ databases">
        <authorList>
            <person name="Lu H."/>
        </authorList>
    </citation>
    <scope>NUCLEOTIDE SEQUENCE [LARGE SCALE GENOMIC DNA]</scope>
    <source>
        <strain evidence="1 2">LYH14W</strain>
    </source>
</reference>
<sequence length="163" mass="18504">MLQDLDPTAPADFDFIIGDWRVLHERLNSRLDGCTQWTRFEGLTSTRKLLGGCGNIEDNLLHLPTGPYRAAAIRSFDSATGLWAIWWLDGRSPHTLDVPVRGGFEKGVGQFYADDQLDGRPIRIRFTWSIADNGHPRWEQAFSPDGGASWETNWRMEFIRIAA</sequence>
<gene>
    <name evidence="1" type="ORF">ACG00Y_24965</name>
</gene>
<proteinExistence type="predicted"/>
<dbReference type="EMBL" id="JBIGHV010000011">
    <property type="protein sequence ID" value="MFG6433189.1"/>
    <property type="molecule type" value="Genomic_DNA"/>
</dbReference>
<dbReference type="Proteomes" id="UP001606210">
    <property type="component" value="Unassembled WGS sequence"/>
</dbReference>
<dbReference type="RefSeq" id="WP_394483670.1">
    <property type="nucleotide sequence ID" value="NZ_JBIGHV010000011.1"/>
</dbReference>
<evidence type="ECO:0000313" key="1">
    <source>
        <dbReference type="EMBL" id="MFG6433189.1"/>
    </source>
</evidence>
<accession>A0ABW7F992</accession>
<keyword evidence="2" id="KW-1185">Reference proteome</keyword>
<evidence type="ECO:0000313" key="2">
    <source>
        <dbReference type="Proteomes" id="UP001606210"/>
    </source>
</evidence>